<keyword evidence="2" id="KW-0812">Transmembrane</keyword>
<feature type="region of interest" description="Disordered" evidence="1">
    <location>
        <begin position="1"/>
        <end position="21"/>
    </location>
</feature>
<protein>
    <submittedName>
        <fullName evidence="3">DUF2203 domain-containing protein</fullName>
    </submittedName>
</protein>
<evidence type="ECO:0000256" key="2">
    <source>
        <dbReference type="SAM" id="Phobius"/>
    </source>
</evidence>
<feature type="compositionally biased region" description="Polar residues" evidence="1">
    <location>
        <begin position="1"/>
        <end position="14"/>
    </location>
</feature>
<proteinExistence type="predicted"/>
<feature type="transmembrane region" description="Helical" evidence="2">
    <location>
        <begin position="89"/>
        <end position="109"/>
    </location>
</feature>
<keyword evidence="2" id="KW-1133">Transmembrane helix</keyword>
<evidence type="ECO:0000256" key="1">
    <source>
        <dbReference type="SAM" id="MobiDB-lite"/>
    </source>
</evidence>
<dbReference type="RefSeq" id="WP_283759963.1">
    <property type="nucleotide sequence ID" value="NZ_JAQOSQ010000031.1"/>
</dbReference>
<organism evidence="3 4">
    <name type="scientific">Roseofilum casamattae BLCC-M143</name>
    <dbReference type="NCBI Taxonomy" id="3022442"/>
    <lineage>
        <taxon>Bacteria</taxon>
        <taxon>Bacillati</taxon>
        <taxon>Cyanobacteriota</taxon>
        <taxon>Cyanophyceae</taxon>
        <taxon>Desertifilales</taxon>
        <taxon>Desertifilaceae</taxon>
        <taxon>Roseofilum</taxon>
        <taxon>Roseofilum casamattae</taxon>
    </lineage>
</organism>
<name>A0ABT7C1L8_9CYAN</name>
<sequence length="112" mass="12968">MPARDPQTNPSDSDPQADWEQGLAKVEETLSSLKERYTQVTEGEKQKQQLQQRLATLQAELKQIKQQLAVLEVDLESRLLSWLTVKEPFWQAVRFGGLGFFIGWALHWIMTR</sequence>
<evidence type="ECO:0000313" key="4">
    <source>
        <dbReference type="Proteomes" id="UP001232992"/>
    </source>
</evidence>
<comment type="caution">
    <text evidence="3">The sequence shown here is derived from an EMBL/GenBank/DDBJ whole genome shotgun (WGS) entry which is preliminary data.</text>
</comment>
<keyword evidence="4" id="KW-1185">Reference proteome</keyword>
<keyword evidence="2" id="KW-0472">Membrane</keyword>
<gene>
    <name evidence="3" type="ORF">PMH09_19205</name>
</gene>
<dbReference type="EMBL" id="JAQOSQ010000031">
    <property type="protein sequence ID" value="MDJ1185319.1"/>
    <property type="molecule type" value="Genomic_DNA"/>
</dbReference>
<reference evidence="3 4" key="1">
    <citation type="submission" date="2023-01" db="EMBL/GenBank/DDBJ databases">
        <title>Novel diversity within Roseofilum (Cyanobacteria; Desertifilaceae) from marine benthic mats with descriptions of four novel species.</title>
        <authorList>
            <person name="Wang Y."/>
            <person name="Berthold D.E."/>
            <person name="Hu J."/>
            <person name="Lefler F.W."/>
            <person name="Laughinghouse H.D. IV."/>
        </authorList>
    </citation>
    <scope>NUCLEOTIDE SEQUENCE [LARGE SCALE GENOMIC DNA]</scope>
    <source>
        <strain evidence="3 4">BLCC-M143</strain>
    </source>
</reference>
<dbReference type="Proteomes" id="UP001232992">
    <property type="component" value="Unassembled WGS sequence"/>
</dbReference>
<evidence type="ECO:0000313" key="3">
    <source>
        <dbReference type="EMBL" id="MDJ1185319.1"/>
    </source>
</evidence>
<accession>A0ABT7C1L8</accession>